<evidence type="ECO:0000313" key="2">
    <source>
        <dbReference type="EMBL" id="KIL61672.1"/>
    </source>
</evidence>
<dbReference type="EMBL" id="KN818281">
    <property type="protein sequence ID" value="KIL61672.1"/>
    <property type="molecule type" value="Genomic_DNA"/>
</dbReference>
<dbReference type="Proteomes" id="UP000054549">
    <property type="component" value="Unassembled WGS sequence"/>
</dbReference>
<keyword evidence="3" id="KW-1185">Reference proteome</keyword>
<accession>A0A0C2WJG1</accession>
<evidence type="ECO:0000313" key="3">
    <source>
        <dbReference type="Proteomes" id="UP000054549"/>
    </source>
</evidence>
<sequence length="76" mass="8182">MQLASCMLNENTLVTTCIGIQGMKVLLQASASCFEFLTAVTSCIMHLSKTLSIQSEPSNSITNRTTSNVSTRSHSI</sequence>
<feature type="region of interest" description="Disordered" evidence="1">
    <location>
        <begin position="53"/>
        <end position="76"/>
    </location>
</feature>
<dbReference type="InParanoid" id="A0A0C2WJG1"/>
<name>A0A0C2WJG1_AMAMK</name>
<organism evidence="2 3">
    <name type="scientific">Amanita muscaria (strain Koide BX008)</name>
    <dbReference type="NCBI Taxonomy" id="946122"/>
    <lineage>
        <taxon>Eukaryota</taxon>
        <taxon>Fungi</taxon>
        <taxon>Dikarya</taxon>
        <taxon>Basidiomycota</taxon>
        <taxon>Agaricomycotina</taxon>
        <taxon>Agaricomycetes</taxon>
        <taxon>Agaricomycetidae</taxon>
        <taxon>Agaricales</taxon>
        <taxon>Pluteineae</taxon>
        <taxon>Amanitaceae</taxon>
        <taxon>Amanita</taxon>
    </lineage>
</organism>
<feature type="compositionally biased region" description="Low complexity" evidence="1">
    <location>
        <begin position="58"/>
        <end position="76"/>
    </location>
</feature>
<dbReference type="HOGENOM" id="CLU_2654002_0_0_1"/>
<gene>
    <name evidence="2" type="ORF">M378DRAFT_166636</name>
</gene>
<protein>
    <submittedName>
        <fullName evidence="2">Uncharacterized protein</fullName>
    </submittedName>
</protein>
<reference evidence="2 3" key="1">
    <citation type="submission" date="2014-04" db="EMBL/GenBank/DDBJ databases">
        <title>Evolutionary Origins and Diversification of the Mycorrhizal Mutualists.</title>
        <authorList>
            <consortium name="DOE Joint Genome Institute"/>
            <consortium name="Mycorrhizal Genomics Consortium"/>
            <person name="Kohler A."/>
            <person name="Kuo A."/>
            <person name="Nagy L.G."/>
            <person name="Floudas D."/>
            <person name="Copeland A."/>
            <person name="Barry K.W."/>
            <person name="Cichocki N."/>
            <person name="Veneault-Fourrey C."/>
            <person name="LaButti K."/>
            <person name="Lindquist E.A."/>
            <person name="Lipzen A."/>
            <person name="Lundell T."/>
            <person name="Morin E."/>
            <person name="Murat C."/>
            <person name="Riley R."/>
            <person name="Ohm R."/>
            <person name="Sun H."/>
            <person name="Tunlid A."/>
            <person name="Henrissat B."/>
            <person name="Grigoriev I.V."/>
            <person name="Hibbett D.S."/>
            <person name="Martin F."/>
        </authorList>
    </citation>
    <scope>NUCLEOTIDE SEQUENCE [LARGE SCALE GENOMIC DNA]</scope>
    <source>
        <strain evidence="2 3">Koide BX008</strain>
    </source>
</reference>
<dbReference type="AlphaFoldDB" id="A0A0C2WJG1"/>
<evidence type="ECO:0000256" key="1">
    <source>
        <dbReference type="SAM" id="MobiDB-lite"/>
    </source>
</evidence>
<proteinExistence type="predicted"/>